<dbReference type="InterPro" id="IPR002677">
    <property type="entry name" value="Ribosomal_bL32"/>
</dbReference>
<keyword evidence="2 4" id="KW-0689">Ribosomal protein</keyword>
<feature type="compositionally biased region" description="Basic residues" evidence="5">
    <location>
        <begin position="69"/>
        <end position="79"/>
    </location>
</feature>
<evidence type="ECO:0000313" key="6">
    <source>
        <dbReference type="EMBL" id="QYB21926.1"/>
    </source>
</evidence>
<dbReference type="GO" id="GO:0009507">
    <property type="term" value="C:chloroplast"/>
    <property type="evidence" value="ECO:0007669"/>
    <property type="project" value="UniProtKB-SubCell"/>
</dbReference>
<dbReference type="HAMAP" id="MF_00340">
    <property type="entry name" value="Ribosomal_bL32"/>
    <property type="match status" value="1"/>
</dbReference>
<name>A0A8F8SVJ1_9CONI</name>
<proteinExistence type="inferred from homology"/>
<evidence type="ECO:0000256" key="5">
    <source>
        <dbReference type="SAM" id="MobiDB-lite"/>
    </source>
</evidence>
<reference evidence="6" key="1">
    <citation type="journal article" date="2021" name="Nat. Plants">
        <title>Gene duplications and phylogenomic conflict underlie major pulses of phenotypic evolution in gymnosperms.</title>
        <authorList>
            <person name="Stull G.W."/>
            <person name="Qu X.J."/>
            <person name="Parins-Fukuchi C."/>
            <person name="Yang Y.Y."/>
            <person name="Yang J.B."/>
            <person name="Yang Z.Y."/>
            <person name="Hu Y."/>
            <person name="Ma H."/>
            <person name="Soltis P.S."/>
            <person name="Soltis D.E."/>
            <person name="Li D.Z."/>
            <person name="Smith S.A."/>
            <person name="Yi T.S."/>
        </authorList>
    </citation>
    <scope>NUCLEOTIDE SEQUENCE</scope>
</reference>
<protein>
    <recommendedName>
        <fullName evidence="4">Large ribosomal subunit protein bL32c</fullName>
    </recommendedName>
</protein>
<dbReference type="AlphaFoldDB" id="A0A8F8SVJ1"/>
<evidence type="ECO:0000256" key="1">
    <source>
        <dbReference type="ARBA" id="ARBA00008560"/>
    </source>
</evidence>
<evidence type="ECO:0000256" key="3">
    <source>
        <dbReference type="ARBA" id="ARBA00023274"/>
    </source>
</evidence>
<organism evidence="6">
    <name type="scientific">Papuacedrus papuana</name>
    <dbReference type="NCBI Taxonomy" id="103977"/>
    <lineage>
        <taxon>Eukaryota</taxon>
        <taxon>Viridiplantae</taxon>
        <taxon>Streptophyta</taxon>
        <taxon>Embryophyta</taxon>
        <taxon>Tracheophyta</taxon>
        <taxon>Spermatophyta</taxon>
        <taxon>Pinopsida</taxon>
        <taxon>Pinidae</taxon>
        <taxon>Conifers II</taxon>
        <taxon>Cupressales</taxon>
        <taxon>Cupressaceae</taxon>
        <taxon>Papuacedrus</taxon>
    </lineage>
</organism>
<evidence type="ECO:0000256" key="2">
    <source>
        <dbReference type="ARBA" id="ARBA00022980"/>
    </source>
</evidence>
<dbReference type="GO" id="GO:0015934">
    <property type="term" value="C:large ribosomal subunit"/>
    <property type="evidence" value="ECO:0007669"/>
    <property type="project" value="InterPro"/>
</dbReference>
<evidence type="ECO:0000256" key="4">
    <source>
        <dbReference type="HAMAP-Rule" id="MF_00340"/>
    </source>
</evidence>
<dbReference type="EMBL" id="MW470986">
    <property type="protein sequence ID" value="QYB21926.1"/>
    <property type="molecule type" value="Genomic_DNA"/>
</dbReference>
<dbReference type="GO" id="GO:0003735">
    <property type="term" value="F:structural constituent of ribosome"/>
    <property type="evidence" value="ECO:0007669"/>
    <property type="project" value="InterPro"/>
</dbReference>
<feature type="region of interest" description="Disordered" evidence="5">
    <location>
        <begin position="1"/>
        <end position="23"/>
    </location>
</feature>
<geneLocation type="chloroplast" evidence="6"/>
<comment type="similarity">
    <text evidence="1 4">Belongs to the bacterial ribosomal protein bL32 family.</text>
</comment>
<comment type="subcellular location">
    <subcellularLocation>
        <location evidence="4">Plastid</location>
        <location evidence="4">Chloroplast</location>
    </subcellularLocation>
</comment>
<keyword evidence="6" id="KW-0934">Plastid</keyword>
<dbReference type="GO" id="GO:0006412">
    <property type="term" value="P:translation"/>
    <property type="evidence" value="ECO:0007669"/>
    <property type="project" value="UniProtKB-UniRule"/>
</dbReference>
<sequence length="79" mass="9021">MTVPKKRTSKSKKKHRNKVWRKKANSVARKALSYIRSEFKLKKLFYGSGEKIVPLTPGEKPEGFSSSLSRKKGIKKGDK</sequence>
<feature type="region of interest" description="Disordered" evidence="5">
    <location>
        <begin position="51"/>
        <end position="79"/>
    </location>
</feature>
<accession>A0A8F8SVJ1</accession>
<reference evidence="6" key="2">
    <citation type="submission" date="2021-01" db="EMBL/GenBank/DDBJ databases">
        <authorList>
            <person name="Stull G."/>
            <person name="Qu X.-J."/>
            <person name="Parins-Fukuchi C."/>
            <person name="Yang Y.-Y."/>
            <person name="Yang J.-B."/>
            <person name="Yang Z.-Y."/>
            <person name="Hu Y."/>
            <person name="Ma H."/>
            <person name="Soltis P."/>
            <person name="Soltis D."/>
            <person name="Li D.-Z."/>
            <person name="Smith S."/>
            <person name="Yi T.-S."/>
        </authorList>
    </citation>
    <scope>NUCLEOTIDE SEQUENCE</scope>
</reference>
<keyword evidence="3 4" id="KW-0687">Ribonucleoprotein</keyword>
<gene>
    <name evidence="4 6" type="primary">rpl32</name>
</gene>
<keyword evidence="6" id="KW-0150">Chloroplast</keyword>